<dbReference type="PANTHER" id="PTHR21093:SF2">
    <property type="entry name" value="DIVERGENT PROTEIN KINASE DOMAIN 1C"/>
    <property type="match status" value="1"/>
</dbReference>
<reference evidence="12" key="1">
    <citation type="submission" date="2025-08" db="UniProtKB">
        <authorList>
            <consortium name="Ensembl"/>
        </authorList>
    </citation>
    <scope>IDENTIFICATION</scope>
</reference>
<dbReference type="Proteomes" id="UP000694523">
    <property type="component" value="Unplaced"/>
</dbReference>
<keyword evidence="7" id="KW-0472">Membrane</keyword>
<keyword evidence="13" id="KW-1185">Reference proteome</keyword>
<dbReference type="InterPro" id="IPR029244">
    <property type="entry name" value="FAM69_N"/>
</dbReference>
<evidence type="ECO:0000256" key="5">
    <source>
        <dbReference type="ARBA" id="ARBA00022968"/>
    </source>
</evidence>
<evidence type="ECO:0000256" key="9">
    <source>
        <dbReference type="SAM" id="MobiDB-lite"/>
    </source>
</evidence>
<keyword evidence="6" id="KW-1133">Transmembrane helix</keyword>
<evidence type="ECO:0000259" key="10">
    <source>
        <dbReference type="Pfam" id="PF12260"/>
    </source>
</evidence>
<evidence type="ECO:0000256" key="4">
    <source>
        <dbReference type="ARBA" id="ARBA00022824"/>
    </source>
</evidence>
<evidence type="ECO:0000256" key="3">
    <source>
        <dbReference type="ARBA" id="ARBA00022692"/>
    </source>
</evidence>
<sequence length="395" mass="45106">KLGGDYWEQIGGKCRNKFEKNRGNIEETFEEILAKMFSFSLSLLSVWFSSVFRCLTPQCVDFSAGRVSGDLCLDLCVLKTVQYRRCLYYENGKKVLEVRWRDRTVILKSKHENFSDYEPLTAISLGLVMEEEDGDGIGEGEAPGNGSLWRLWDQSPDRNRTYSRAELASLWALLQQEEYTFLRLLQDLSPHVPRVLGSCGHFYAVEFLSAGHAWDQNLFSSSLDRAPFLDLVLRFEHDFSHSLHLCDVKAENFGIRDDLTVVAIDVDMAFFEPRLRAVLEQNCSCDDDCTFFDCWSHCDPHTLRCSPYRSNSNLQAVCEKIFRPWFSPSLLGAEARRPLQVELQRAVQECAETHAHPDRSPAPQSNASDTKAESSVFSLGSHDCLVQRRLKEVCE</sequence>
<dbReference type="PANTHER" id="PTHR21093">
    <property type="entry name" value="DIVERGENT PROTEIN KINASE DOMAIN 1C-RELATED"/>
    <property type="match status" value="1"/>
</dbReference>
<evidence type="ECO:0000256" key="6">
    <source>
        <dbReference type="ARBA" id="ARBA00022989"/>
    </source>
</evidence>
<keyword evidence="4" id="KW-0256">Endoplasmic reticulum</keyword>
<keyword evidence="5" id="KW-0735">Signal-anchor</keyword>
<dbReference type="Pfam" id="PF14875">
    <property type="entry name" value="PIP49_N"/>
    <property type="match status" value="1"/>
</dbReference>
<feature type="domain" description="FAM69 N-terminal" evidence="11">
    <location>
        <begin position="58"/>
        <end position="116"/>
    </location>
</feature>
<dbReference type="GO" id="GO:0005789">
    <property type="term" value="C:endoplasmic reticulum membrane"/>
    <property type="evidence" value="ECO:0007669"/>
    <property type="project" value="UniProtKB-SubCell"/>
</dbReference>
<protein>
    <submittedName>
        <fullName evidence="12">Divergent protein kinase domain 1C</fullName>
    </submittedName>
</protein>
<evidence type="ECO:0000256" key="1">
    <source>
        <dbReference type="ARBA" id="ARBA00004648"/>
    </source>
</evidence>
<keyword evidence="8" id="KW-1015">Disulfide bond</keyword>
<dbReference type="SUPFAM" id="SSF56112">
    <property type="entry name" value="Protein kinase-like (PK-like)"/>
    <property type="match status" value="1"/>
</dbReference>
<keyword evidence="3" id="KW-0812">Transmembrane</keyword>
<evidence type="ECO:0000313" key="13">
    <source>
        <dbReference type="Proteomes" id="UP000694523"/>
    </source>
</evidence>
<feature type="compositionally biased region" description="Polar residues" evidence="9">
    <location>
        <begin position="362"/>
        <end position="372"/>
    </location>
</feature>
<dbReference type="InterPro" id="IPR022049">
    <property type="entry name" value="FAM69_kinase_dom"/>
</dbReference>
<reference evidence="12" key="2">
    <citation type="submission" date="2025-09" db="UniProtKB">
        <authorList>
            <consortium name="Ensembl"/>
        </authorList>
    </citation>
    <scope>IDENTIFICATION</scope>
</reference>
<dbReference type="InterPro" id="IPR011009">
    <property type="entry name" value="Kinase-like_dom_sf"/>
</dbReference>
<comment type="similarity">
    <text evidence="2">Belongs to the DIPK family.</text>
</comment>
<dbReference type="Pfam" id="PF12260">
    <property type="entry name" value="PIP49_C"/>
    <property type="match status" value="1"/>
</dbReference>
<feature type="region of interest" description="Disordered" evidence="9">
    <location>
        <begin position="352"/>
        <end position="372"/>
    </location>
</feature>
<dbReference type="Ensembl" id="ENSNMLT00000010897.1">
    <property type="protein sequence ID" value="ENSNMLP00000009642.1"/>
    <property type="gene ID" value="ENSNMLG00000006689.1"/>
</dbReference>
<name>A0A8C6SSE7_9GOBI</name>
<feature type="domain" description="FAM69 protein-kinase" evidence="10">
    <location>
        <begin position="170"/>
        <end position="352"/>
    </location>
</feature>
<evidence type="ECO:0000259" key="11">
    <source>
        <dbReference type="Pfam" id="PF14875"/>
    </source>
</evidence>
<accession>A0A8C6SSE7</accession>
<dbReference type="AlphaFoldDB" id="A0A8C6SSE7"/>
<organism evidence="12 13">
    <name type="scientific">Neogobius melanostomus</name>
    <name type="common">round goby</name>
    <dbReference type="NCBI Taxonomy" id="47308"/>
    <lineage>
        <taxon>Eukaryota</taxon>
        <taxon>Metazoa</taxon>
        <taxon>Chordata</taxon>
        <taxon>Craniata</taxon>
        <taxon>Vertebrata</taxon>
        <taxon>Euteleostomi</taxon>
        <taxon>Actinopterygii</taxon>
        <taxon>Neopterygii</taxon>
        <taxon>Teleostei</taxon>
        <taxon>Neoteleostei</taxon>
        <taxon>Acanthomorphata</taxon>
        <taxon>Gobiaria</taxon>
        <taxon>Gobiiformes</taxon>
        <taxon>Gobioidei</taxon>
        <taxon>Gobiidae</taxon>
        <taxon>Benthophilinae</taxon>
        <taxon>Neogobiini</taxon>
        <taxon>Neogobius</taxon>
    </lineage>
</organism>
<evidence type="ECO:0000256" key="7">
    <source>
        <dbReference type="ARBA" id="ARBA00023136"/>
    </source>
</evidence>
<evidence type="ECO:0000313" key="12">
    <source>
        <dbReference type="Ensembl" id="ENSNMLP00000009642.1"/>
    </source>
</evidence>
<proteinExistence type="inferred from homology"/>
<comment type="subcellular location">
    <subcellularLocation>
        <location evidence="1">Endoplasmic reticulum membrane</location>
        <topology evidence="1">Single-pass type II membrane protein</topology>
    </subcellularLocation>
</comment>
<evidence type="ECO:0000256" key="2">
    <source>
        <dbReference type="ARBA" id="ARBA00006338"/>
    </source>
</evidence>
<evidence type="ECO:0000256" key="8">
    <source>
        <dbReference type="ARBA" id="ARBA00023157"/>
    </source>
</evidence>